<evidence type="ECO:0000313" key="3">
    <source>
        <dbReference type="Proteomes" id="UP001596408"/>
    </source>
</evidence>
<feature type="domain" description="Methyltransferase FkbM" evidence="1">
    <location>
        <begin position="77"/>
        <end position="230"/>
    </location>
</feature>
<dbReference type="InterPro" id="IPR052514">
    <property type="entry name" value="SAM-dependent_MTase"/>
</dbReference>
<dbReference type="InterPro" id="IPR029063">
    <property type="entry name" value="SAM-dependent_MTases_sf"/>
</dbReference>
<dbReference type="GO" id="GO:0032259">
    <property type="term" value="P:methylation"/>
    <property type="evidence" value="ECO:0007669"/>
    <property type="project" value="UniProtKB-KW"/>
</dbReference>
<dbReference type="AlphaFoldDB" id="A0ABD5TY07"/>
<keyword evidence="2" id="KW-0808">Transferase</keyword>
<dbReference type="EC" id="2.1.1.-" evidence="2"/>
<sequence>MATLSTVFGLDINLRWWYLRALYELSSDVQSRTVSGVTAEFVPSTFHEYRRVRTLTDEEDVISDIVSELRPGDVFYDIGANIGTHSCFAGQVAATVHAFEPHPETARRLRANLSQNGGEFTVHEVALSDSEGTAELGLPVGDNDEVGVGTFTITDSSSTARTWDVSLVVGDKYVDSADIDEPDVVKIDVEGAELGVIDGLRDTLAEARVIYCEVHLDTVTIDDVTRRFNEFGLSTSEIFRREGTVFLKAARP</sequence>
<name>A0ABD5TY07_9EURY</name>
<dbReference type="InterPro" id="IPR006342">
    <property type="entry name" value="FkbM_mtfrase"/>
</dbReference>
<dbReference type="GO" id="GO:0008168">
    <property type="term" value="F:methyltransferase activity"/>
    <property type="evidence" value="ECO:0007669"/>
    <property type="project" value="UniProtKB-KW"/>
</dbReference>
<comment type="caution">
    <text evidence="2">The sequence shown here is derived from an EMBL/GenBank/DDBJ whole genome shotgun (WGS) entry which is preliminary data.</text>
</comment>
<dbReference type="RefSeq" id="WP_379695785.1">
    <property type="nucleotide sequence ID" value="NZ_JBHSXH010000015.1"/>
</dbReference>
<keyword evidence="3" id="KW-1185">Reference proteome</keyword>
<evidence type="ECO:0000259" key="1">
    <source>
        <dbReference type="Pfam" id="PF05050"/>
    </source>
</evidence>
<protein>
    <submittedName>
        <fullName evidence="2">FkbM family methyltransferase</fullName>
        <ecNumber evidence="2">2.1.1.-</ecNumber>
    </submittedName>
</protein>
<proteinExistence type="predicted"/>
<reference evidence="2 3" key="1">
    <citation type="journal article" date="2019" name="Int. J. Syst. Evol. Microbiol.">
        <title>The Global Catalogue of Microorganisms (GCM) 10K type strain sequencing project: providing services to taxonomists for standard genome sequencing and annotation.</title>
        <authorList>
            <consortium name="The Broad Institute Genomics Platform"/>
            <consortium name="The Broad Institute Genome Sequencing Center for Infectious Disease"/>
            <person name="Wu L."/>
            <person name="Ma J."/>
        </authorList>
    </citation>
    <scope>NUCLEOTIDE SEQUENCE [LARGE SCALE GENOMIC DNA]</scope>
    <source>
        <strain evidence="2 3">YIM 94188</strain>
    </source>
</reference>
<dbReference type="Pfam" id="PF05050">
    <property type="entry name" value="Methyltransf_21"/>
    <property type="match status" value="1"/>
</dbReference>
<dbReference type="EMBL" id="JBHSXH010000015">
    <property type="protein sequence ID" value="MFC6825502.1"/>
    <property type="molecule type" value="Genomic_DNA"/>
</dbReference>
<accession>A0ABD5TY07</accession>
<gene>
    <name evidence="2" type="ORF">ACFQEV_10955</name>
</gene>
<dbReference type="Gene3D" id="3.40.50.150">
    <property type="entry name" value="Vaccinia Virus protein VP39"/>
    <property type="match status" value="1"/>
</dbReference>
<dbReference type="PANTHER" id="PTHR34203:SF15">
    <property type="entry name" value="SLL1173 PROTEIN"/>
    <property type="match status" value="1"/>
</dbReference>
<dbReference type="NCBIfam" id="TIGR01444">
    <property type="entry name" value="fkbM_fam"/>
    <property type="match status" value="1"/>
</dbReference>
<dbReference type="SUPFAM" id="SSF53335">
    <property type="entry name" value="S-adenosyl-L-methionine-dependent methyltransferases"/>
    <property type="match status" value="1"/>
</dbReference>
<organism evidence="2 3">
    <name type="scientific">Halopelagius fulvigenes</name>
    <dbReference type="NCBI Taxonomy" id="1198324"/>
    <lineage>
        <taxon>Archaea</taxon>
        <taxon>Methanobacteriati</taxon>
        <taxon>Methanobacteriota</taxon>
        <taxon>Stenosarchaea group</taxon>
        <taxon>Halobacteria</taxon>
        <taxon>Halobacteriales</taxon>
        <taxon>Haloferacaceae</taxon>
    </lineage>
</organism>
<keyword evidence="2" id="KW-0489">Methyltransferase</keyword>
<evidence type="ECO:0000313" key="2">
    <source>
        <dbReference type="EMBL" id="MFC6825502.1"/>
    </source>
</evidence>
<dbReference type="Proteomes" id="UP001596408">
    <property type="component" value="Unassembled WGS sequence"/>
</dbReference>
<dbReference type="PANTHER" id="PTHR34203">
    <property type="entry name" value="METHYLTRANSFERASE, FKBM FAMILY PROTEIN"/>
    <property type="match status" value="1"/>
</dbReference>